<sequence length="225" mass="24657">MVRLALRSLPVQAAEQLEARIVAGEWPVGSRLPGETALAAELGVARSTVREALRMLVVRGLVESRQGAGSFVLREHADPDWALAVRRARVEEVLEVREAIEVQAARLAARRRDDDDLARLRDALEARAAAVVDGDDTAYVDADLAVHHGIVLAAHNDLLAALFDEVRPRLRSVMLEMLALGSADPAYRADQAEHEELVAAIAHRRDEEAAALAEAHFAAIRRRQR</sequence>
<dbReference type="InterPro" id="IPR036390">
    <property type="entry name" value="WH_DNA-bd_sf"/>
</dbReference>
<protein>
    <submittedName>
        <fullName evidence="5">FCD domain-containing protein</fullName>
    </submittedName>
</protein>
<dbReference type="InterPro" id="IPR008920">
    <property type="entry name" value="TF_FadR/GntR_C"/>
</dbReference>
<dbReference type="InterPro" id="IPR036388">
    <property type="entry name" value="WH-like_DNA-bd_sf"/>
</dbReference>
<gene>
    <name evidence="5" type="ORF">ABIQ69_05720</name>
</gene>
<keyword evidence="2" id="KW-0238">DNA-binding</keyword>
<dbReference type="PRINTS" id="PR00035">
    <property type="entry name" value="HTHGNTR"/>
</dbReference>
<dbReference type="PROSITE" id="PS50949">
    <property type="entry name" value="HTH_GNTR"/>
    <property type="match status" value="1"/>
</dbReference>
<dbReference type="SUPFAM" id="SSF48008">
    <property type="entry name" value="GntR ligand-binding domain-like"/>
    <property type="match status" value="1"/>
</dbReference>
<dbReference type="Pfam" id="PF07729">
    <property type="entry name" value="FCD"/>
    <property type="match status" value="1"/>
</dbReference>
<dbReference type="Gene3D" id="1.10.10.10">
    <property type="entry name" value="Winged helix-like DNA-binding domain superfamily/Winged helix DNA-binding domain"/>
    <property type="match status" value="1"/>
</dbReference>
<dbReference type="Gene3D" id="1.20.120.530">
    <property type="entry name" value="GntR ligand-binding domain-like"/>
    <property type="match status" value="1"/>
</dbReference>
<evidence type="ECO:0000259" key="4">
    <source>
        <dbReference type="PROSITE" id="PS50949"/>
    </source>
</evidence>
<dbReference type="CDD" id="cd07377">
    <property type="entry name" value="WHTH_GntR"/>
    <property type="match status" value="1"/>
</dbReference>
<evidence type="ECO:0000256" key="3">
    <source>
        <dbReference type="ARBA" id="ARBA00023163"/>
    </source>
</evidence>
<dbReference type="EMBL" id="CP158374">
    <property type="protein sequence ID" value="XBX83412.1"/>
    <property type="molecule type" value="Genomic_DNA"/>
</dbReference>
<dbReference type="GO" id="GO:0003677">
    <property type="term" value="F:DNA binding"/>
    <property type="evidence" value="ECO:0007669"/>
    <property type="project" value="UniProtKB-KW"/>
</dbReference>
<dbReference type="Pfam" id="PF00392">
    <property type="entry name" value="GntR"/>
    <property type="match status" value="1"/>
</dbReference>
<evidence type="ECO:0000256" key="1">
    <source>
        <dbReference type="ARBA" id="ARBA00023015"/>
    </source>
</evidence>
<dbReference type="PANTHER" id="PTHR43537:SF47">
    <property type="entry name" value="REGULATORY PROTEIN GNTR HTH"/>
    <property type="match status" value="1"/>
</dbReference>
<name>A0AAU7W9K4_9MICO</name>
<proteinExistence type="predicted"/>
<dbReference type="InterPro" id="IPR011711">
    <property type="entry name" value="GntR_C"/>
</dbReference>
<reference evidence="5" key="1">
    <citation type="submission" date="2024-05" db="EMBL/GenBank/DDBJ databases">
        <authorList>
            <person name="Yu L."/>
        </authorList>
    </citation>
    <scope>NUCLEOTIDE SEQUENCE</scope>
    <source>
        <strain evidence="5">G08B096</strain>
    </source>
</reference>
<dbReference type="PANTHER" id="PTHR43537">
    <property type="entry name" value="TRANSCRIPTIONAL REGULATOR, GNTR FAMILY"/>
    <property type="match status" value="1"/>
</dbReference>
<dbReference type="InterPro" id="IPR000524">
    <property type="entry name" value="Tscrpt_reg_HTH_GntR"/>
</dbReference>
<dbReference type="RefSeq" id="WP_350349415.1">
    <property type="nucleotide sequence ID" value="NZ_CP158374.1"/>
</dbReference>
<dbReference type="SMART" id="SM00345">
    <property type="entry name" value="HTH_GNTR"/>
    <property type="match status" value="1"/>
</dbReference>
<accession>A0AAU7W9K4</accession>
<evidence type="ECO:0000313" key="5">
    <source>
        <dbReference type="EMBL" id="XBX83412.1"/>
    </source>
</evidence>
<keyword evidence="1" id="KW-0805">Transcription regulation</keyword>
<keyword evidence="3" id="KW-0804">Transcription</keyword>
<dbReference type="SMART" id="SM00895">
    <property type="entry name" value="FCD"/>
    <property type="match status" value="1"/>
</dbReference>
<feature type="domain" description="HTH gntR-type" evidence="4">
    <location>
        <begin position="7"/>
        <end position="75"/>
    </location>
</feature>
<dbReference type="GO" id="GO:0003700">
    <property type="term" value="F:DNA-binding transcription factor activity"/>
    <property type="evidence" value="ECO:0007669"/>
    <property type="project" value="InterPro"/>
</dbReference>
<dbReference type="AlphaFoldDB" id="A0AAU7W9K4"/>
<organism evidence="5">
    <name type="scientific">Agromyces sp. G08B096</name>
    <dbReference type="NCBI Taxonomy" id="3156399"/>
    <lineage>
        <taxon>Bacteria</taxon>
        <taxon>Bacillati</taxon>
        <taxon>Actinomycetota</taxon>
        <taxon>Actinomycetes</taxon>
        <taxon>Micrococcales</taxon>
        <taxon>Microbacteriaceae</taxon>
        <taxon>Agromyces</taxon>
    </lineage>
</organism>
<evidence type="ECO:0000256" key="2">
    <source>
        <dbReference type="ARBA" id="ARBA00023125"/>
    </source>
</evidence>
<dbReference type="SUPFAM" id="SSF46785">
    <property type="entry name" value="Winged helix' DNA-binding domain"/>
    <property type="match status" value="1"/>
</dbReference>